<sequence length="119" mass="11937">MTSASFSSMTSQPLPSLIAGEFPRVTRLVTIASGAGVLAAGAVLGRITASKKFTLSAAASSDGSEAVRAVLAEPVDATAADVQAVVYFTGEFNADQLTFGAGHSAASAADALRDLSIFI</sequence>
<proteinExistence type="predicted"/>
<name>A0A1X7GNQ9_9PROT</name>
<gene>
    <name evidence="2" type="ORF">SAMN02982917_4116</name>
</gene>
<keyword evidence="1" id="KW-0812">Transmembrane</keyword>
<keyword evidence="1" id="KW-0472">Membrane</keyword>
<protein>
    <submittedName>
        <fullName evidence="2">Bacteriophage lambda head decoration protein D</fullName>
    </submittedName>
</protein>
<dbReference type="Gene3D" id="2.40.300.10">
    <property type="entry name" value="Head decoration protein D"/>
    <property type="match status" value="1"/>
</dbReference>
<dbReference type="AlphaFoldDB" id="A0A1X7GNQ9"/>
<dbReference type="RefSeq" id="WP_085088951.1">
    <property type="nucleotide sequence ID" value="NZ_FXAK01000007.1"/>
</dbReference>
<dbReference type="EMBL" id="FXAK01000007">
    <property type="protein sequence ID" value="SMF72239.1"/>
    <property type="molecule type" value="Genomic_DNA"/>
</dbReference>
<organism evidence="2 3">
    <name type="scientific">Azospirillum oryzae</name>
    <dbReference type="NCBI Taxonomy" id="286727"/>
    <lineage>
        <taxon>Bacteria</taxon>
        <taxon>Pseudomonadati</taxon>
        <taxon>Pseudomonadota</taxon>
        <taxon>Alphaproteobacteria</taxon>
        <taxon>Rhodospirillales</taxon>
        <taxon>Azospirillaceae</taxon>
        <taxon>Azospirillum</taxon>
    </lineage>
</organism>
<reference evidence="2 3" key="1">
    <citation type="submission" date="2017-04" db="EMBL/GenBank/DDBJ databases">
        <authorList>
            <person name="Afonso C.L."/>
            <person name="Miller P.J."/>
            <person name="Scott M.A."/>
            <person name="Spackman E."/>
            <person name="Goraichik I."/>
            <person name="Dimitrov K.M."/>
            <person name="Suarez D.L."/>
            <person name="Swayne D.E."/>
        </authorList>
    </citation>
    <scope>NUCLEOTIDE SEQUENCE [LARGE SCALE GENOMIC DNA]</scope>
    <source>
        <strain evidence="2 3">A2P</strain>
    </source>
</reference>
<dbReference type="InterPro" id="IPR004195">
    <property type="entry name" value="Head_decoration_D"/>
</dbReference>
<dbReference type="STRING" id="286727.SAMN02982917_4116"/>
<feature type="transmembrane region" description="Helical" evidence="1">
    <location>
        <begin position="25"/>
        <end position="45"/>
    </location>
</feature>
<dbReference type="OrthoDB" id="7306973at2"/>
<accession>A0A1X7GNQ9</accession>
<dbReference type="Proteomes" id="UP000192936">
    <property type="component" value="Unassembled WGS sequence"/>
</dbReference>
<evidence type="ECO:0000256" key="1">
    <source>
        <dbReference type="SAM" id="Phobius"/>
    </source>
</evidence>
<keyword evidence="1" id="KW-1133">Transmembrane helix</keyword>
<evidence type="ECO:0000313" key="3">
    <source>
        <dbReference type="Proteomes" id="UP000192936"/>
    </source>
</evidence>
<dbReference type="Pfam" id="PF02924">
    <property type="entry name" value="HDPD"/>
    <property type="match status" value="1"/>
</dbReference>
<evidence type="ECO:0000313" key="2">
    <source>
        <dbReference type="EMBL" id="SMF72239.1"/>
    </source>
</evidence>